<accession>A0A7Y6A100</accession>
<organism evidence="2 3">
    <name type="scientific">Cellulomonas humilata</name>
    <dbReference type="NCBI Taxonomy" id="144055"/>
    <lineage>
        <taxon>Bacteria</taxon>
        <taxon>Bacillati</taxon>
        <taxon>Actinomycetota</taxon>
        <taxon>Actinomycetes</taxon>
        <taxon>Micrococcales</taxon>
        <taxon>Cellulomonadaceae</taxon>
        <taxon>Cellulomonas</taxon>
    </lineage>
</organism>
<evidence type="ECO:0000313" key="2">
    <source>
        <dbReference type="EMBL" id="NUU17660.1"/>
    </source>
</evidence>
<evidence type="ECO:0000256" key="1">
    <source>
        <dbReference type="SAM" id="Coils"/>
    </source>
</evidence>
<dbReference type="AlphaFoldDB" id="A0A7Y6A100"/>
<name>A0A7Y6A100_9CELL</name>
<protein>
    <recommendedName>
        <fullName evidence="4">Type 4a pilus biogenesis protein PilO</fullName>
    </recommendedName>
</protein>
<keyword evidence="3" id="KW-1185">Reference proteome</keyword>
<evidence type="ECO:0008006" key="4">
    <source>
        <dbReference type="Google" id="ProtNLM"/>
    </source>
</evidence>
<evidence type="ECO:0000313" key="3">
    <source>
        <dbReference type="Proteomes" id="UP000565724"/>
    </source>
</evidence>
<gene>
    <name evidence="2" type="ORF">HP550_10420</name>
</gene>
<feature type="coiled-coil region" evidence="1">
    <location>
        <begin position="43"/>
        <end position="80"/>
    </location>
</feature>
<dbReference type="Proteomes" id="UP000565724">
    <property type="component" value="Unassembled WGS sequence"/>
</dbReference>
<dbReference type="EMBL" id="JABMCI010000063">
    <property type="protein sequence ID" value="NUU17660.1"/>
    <property type="molecule type" value="Genomic_DNA"/>
</dbReference>
<sequence length="261" mass="26398">MTGSKSGPWIAGTVIVSLLLVVASWFLAISPVMASTTAANESAVAQRDQNALLQNKIKVLKQQSLKLDEYRATLAGLQLRIPTTSALAEYQRQLAAIAALHSVTIASLTVATPTQVVAAAAAAPATEEVVDPAAATDGAAPADGAVPAAPVSTTLQGFYELGVGIDVVGTYANVQAFLSDVQTNPGRILFVSALSGLSTTENPEGGGIPATAVGDLRLTVTGSLFVLTDGLPVLPVPVDPAAAPPVLPVPPADKNPLLPIG</sequence>
<dbReference type="RefSeq" id="WP_175347617.1">
    <property type="nucleotide sequence ID" value="NZ_JABMCI010000063.1"/>
</dbReference>
<proteinExistence type="predicted"/>
<keyword evidence="1" id="KW-0175">Coiled coil</keyword>
<comment type="caution">
    <text evidence="2">The sequence shown here is derived from an EMBL/GenBank/DDBJ whole genome shotgun (WGS) entry which is preliminary data.</text>
</comment>
<reference evidence="2 3" key="1">
    <citation type="submission" date="2020-05" db="EMBL/GenBank/DDBJ databases">
        <title>Genome Sequencing of Type Strains.</title>
        <authorList>
            <person name="Lemaire J.F."/>
            <person name="Inderbitzin P."/>
            <person name="Gregorio O.A."/>
            <person name="Collins S.B."/>
            <person name="Wespe N."/>
            <person name="Knight-Connoni V."/>
        </authorList>
    </citation>
    <scope>NUCLEOTIDE SEQUENCE [LARGE SCALE GENOMIC DNA]</scope>
    <source>
        <strain evidence="2 3">ATCC 25174</strain>
    </source>
</reference>